<sequence>MNEYFSNQKKKKKKGFGYRDYIQHLIKHESGRFARHPRFRFVAFKTIMRQQARKIAGFYVRRQADRPDITVEELQDLFFNDDAKSHTLVNSASRLANVIPGTRPFWTRQRNELEAMVKTLGSAHLFVTFSATDLH</sequence>
<dbReference type="EMBL" id="LHQQ01000165">
    <property type="protein sequence ID" value="KOS40376.1"/>
    <property type="molecule type" value="Genomic_DNA"/>
</dbReference>
<dbReference type="InterPro" id="IPR025476">
    <property type="entry name" value="Helitron_helicase-like"/>
</dbReference>
<proteinExistence type="predicted"/>
<dbReference type="STRING" id="229535.A0A0M8NVT3"/>
<gene>
    <name evidence="2" type="ORF">ACN38_g8735</name>
</gene>
<dbReference type="Pfam" id="PF14214">
    <property type="entry name" value="Helitron_like_N"/>
    <property type="match status" value="1"/>
</dbReference>
<comment type="caution">
    <text evidence="2">The sequence shown here is derived from an EMBL/GenBank/DDBJ whole genome shotgun (WGS) entry which is preliminary data.</text>
</comment>
<evidence type="ECO:0000313" key="2">
    <source>
        <dbReference type="EMBL" id="KOS40376.1"/>
    </source>
</evidence>
<feature type="domain" description="Helitron helicase-like" evidence="1">
    <location>
        <begin position="21"/>
        <end position="134"/>
    </location>
</feature>
<reference evidence="2 3" key="1">
    <citation type="submission" date="2015-08" db="EMBL/GenBank/DDBJ databases">
        <title>Genome sequencing of Penicillium nordicum.</title>
        <authorList>
            <person name="Nguyen H.D."/>
            <person name="Seifert K.A."/>
        </authorList>
    </citation>
    <scope>NUCLEOTIDE SEQUENCE [LARGE SCALE GENOMIC DNA]</scope>
    <source>
        <strain evidence="2 3">DAOMC 185683</strain>
    </source>
</reference>
<accession>A0A0M8NVT3</accession>
<evidence type="ECO:0000259" key="1">
    <source>
        <dbReference type="Pfam" id="PF14214"/>
    </source>
</evidence>
<dbReference type="Proteomes" id="UP000037696">
    <property type="component" value="Unassembled WGS sequence"/>
</dbReference>
<dbReference type="AlphaFoldDB" id="A0A0M8NVT3"/>
<keyword evidence="3" id="KW-1185">Reference proteome</keyword>
<organism evidence="2 3">
    <name type="scientific">Penicillium nordicum</name>
    <dbReference type="NCBI Taxonomy" id="229535"/>
    <lineage>
        <taxon>Eukaryota</taxon>
        <taxon>Fungi</taxon>
        <taxon>Dikarya</taxon>
        <taxon>Ascomycota</taxon>
        <taxon>Pezizomycotina</taxon>
        <taxon>Eurotiomycetes</taxon>
        <taxon>Eurotiomycetidae</taxon>
        <taxon>Eurotiales</taxon>
        <taxon>Aspergillaceae</taxon>
        <taxon>Penicillium</taxon>
    </lineage>
</organism>
<evidence type="ECO:0000313" key="3">
    <source>
        <dbReference type="Proteomes" id="UP000037696"/>
    </source>
</evidence>
<protein>
    <recommendedName>
        <fullName evidence="1">Helitron helicase-like domain-containing protein</fullName>
    </recommendedName>
</protein>
<dbReference type="OrthoDB" id="4368118at2759"/>
<name>A0A0M8NVT3_9EURO</name>